<dbReference type="RefSeq" id="YP_009288319.1">
    <property type="nucleotide sequence ID" value="NC_031083.1"/>
</dbReference>
<keyword evidence="3" id="KW-1185">Reference proteome</keyword>
<sequence>MQRQLPTLPDHVVEALRDLSEERRVRDPLGLEDHLERSAYRRMSASPARMETEADQDPAPSGTPKKPRKQTGQDKPHAGEGARLLRSTSKQRPEVIGKRSKATDRPQRSNVSMKQGANQKGGEVSVQTHTTPDPSDEPTSEMKEPNIGAEGVVVLTEPVPDDVIDDQMEIDKQDPSTNPQETYFVATTSIFDPADLSGESLTAPQTLALQKCALCMENLLAHGFAKDISADVSNQGIVLRYTRLLPAFDTPPGEQTCTQPPATDPASAHQKSQDKQGPPDKEAPPAPTSDKNLEPPLDDDEQFARQVYRALQDMTIEVPSRSPGQMLSVKVSAVPLRWSVVWDYLKAHNRVNWFIDSASDPAGKLAFCAWSCRVPSLMNTISPVFIRDAIKGAPV</sequence>
<feature type="compositionally biased region" description="Polar residues" evidence="1">
    <location>
        <begin position="108"/>
        <end position="118"/>
    </location>
</feature>
<feature type="region of interest" description="Disordered" evidence="1">
    <location>
        <begin position="250"/>
        <end position="298"/>
    </location>
</feature>
<feature type="compositionally biased region" description="Basic and acidic residues" evidence="1">
    <location>
        <begin position="91"/>
        <end position="107"/>
    </location>
</feature>
<feature type="compositionally biased region" description="Basic and acidic residues" evidence="1">
    <location>
        <begin position="271"/>
        <end position="283"/>
    </location>
</feature>
<accession>A0A0B5KET9</accession>
<dbReference type="EMBL" id="KM817630">
    <property type="protein sequence ID" value="AJG39104.1"/>
    <property type="molecule type" value="Viral_cRNA"/>
</dbReference>
<evidence type="ECO:0000256" key="1">
    <source>
        <dbReference type="SAM" id="MobiDB-lite"/>
    </source>
</evidence>
<dbReference type="KEGG" id="vg:29066959"/>
<name>A0A0B5KET9_9RHAB</name>
<evidence type="ECO:0000313" key="2">
    <source>
        <dbReference type="EMBL" id="AJG39104.1"/>
    </source>
</evidence>
<dbReference type="GeneID" id="29066959"/>
<evidence type="ECO:0000313" key="3">
    <source>
        <dbReference type="Proteomes" id="UP000203550"/>
    </source>
</evidence>
<feature type="region of interest" description="Disordered" evidence="1">
    <location>
        <begin position="17"/>
        <end position="147"/>
    </location>
</feature>
<proteinExistence type="predicted"/>
<reference evidence="2 3" key="1">
    <citation type="journal article" date="2015" name="Elife">
        <title>Unprecedented genomic diversity of RNA viruses in arthropods reveals the ancestry of negative-sense RNA viruses.</title>
        <authorList>
            <person name="Li C.X."/>
            <person name="Shi M."/>
            <person name="Tian J.H."/>
            <person name="Lin X.D."/>
            <person name="Kang Y.J."/>
            <person name="Chen L.J."/>
            <person name="Qin X.C."/>
            <person name="Xu J."/>
            <person name="Holmes E.C."/>
            <person name="Zhang Y.Z."/>
        </authorList>
    </citation>
    <scope>NUCLEOTIDE SEQUENCE [LARGE SCALE GENOMIC DNA]</scope>
    <source>
        <strain evidence="2 3">H124-2</strain>
    </source>
</reference>
<organism evidence="2 3">
    <name type="scientific">Huangpi Tick Virus 3</name>
    <dbReference type="NCBI Taxonomy" id="1608049"/>
    <lineage>
        <taxon>Viruses</taxon>
        <taxon>Riboviria</taxon>
        <taxon>Orthornavirae</taxon>
        <taxon>Negarnaviricota</taxon>
        <taxon>Haploviricotina</taxon>
        <taxon>Monjiviricetes</taxon>
        <taxon>Mononegavirales</taxon>
        <taxon>Rhabdoviridae</taxon>
        <taxon>Alpharhabdovirinae</taxon>
        <taxon>Alpharicinrhavirus</taxon>
        <taxon>Alpharicinrhavirus huangpi</taxon>
    </lineage>
</organism>
<feature type="compositionally biased region" description="Basic and acidic residues" evidence="1">
    <location>
        <begin position="17"/>
        <end position="39"/>
    </location>
</feature>
<gene>
    <name evidence="2" type="primary">ORF2</name>
</gene>
<dbReference type="Proteomes" id="UP000203550">
    <property type="component" value="Segment"/>
</dbReference>
<feature type="compositionally biased region" description="Basic and acidic residues" evidence="1">
    <location>
        <begin position="71"/>
        <end position="80"/>
    </location>
</feature>
<protein>
    <submittedName>
        <fullName evidence="2">Putative phosphoprotein</fullName>
    </submittedName>
</protein>